<evidence type="ECO:0000313" key="2">
    <source>
        <dbReference type="Proteomes" id="UP000243002"/>
    </source>
</evidence>
<comment type="caution">
    <text evidence="1">The sequence shown here is derived from an EMBL/GenBank/DDBJ whole genome shotgun (WGS) entry which is preliminary data.</text>
</comment>
<organism evidence="1 2">
    <name type="scientific">Cyanobium usitatum str. Tous</name>
    <dbReference type="NCBI Taxonomy" id="2116684"/>
    <lineage>
        <taxon>Bacteria</taxon>
        <taxon>Bacillati</taxon>
        <taxon>Cyanobacteriota</taxon>
        <taxon>Cyanophyceae</taxon>
        <taxon>Synechococcales</taxon>
        <taxon>Prochlorococcaceae</taxon>
        <taxon>Cyanobium</taxon>
    </lineage>
</organism>
<keyword evidence="2" id="KW-1185">Reference proteome</keyword>
<dbReference type="GO" id="GO:0016740">
    <property type="term" value="F:transferase activity"/>
    <property type="evidence" value="ECO:0007669"/>
    <property type="project" value="UniProtKB-KW"/>
</dbReference>
<accession>A0A2P7N1C9</accession>
<sequence length="281" mass="29076">MRALFLIPGGSSQQLQSFAAVAAVADQLHADVQVVCPLAAVPLWSMHPAVERAMPFTYEQATLADWANLMGSVREPDFQVSLNLAPSRQMDLMLSMSHIPTRVASSGFSATERITPIEGGWANQAFEAFLRPIGVRLEADSFRLPIAPGDLEAASAALPSGDGPALLLAPSGAGGDWPAQQWQDLPSQILSKLPNLRTVPALAGTGAGDMRKRAAQIASADVVLASDPVAIELALLLGLPLVALGRDPASLPSRAGVQGLGSAANLSQLGDAEVLAALGLG</sequence>
<evidence type="ECO:0000313" key="1">
    <source>
        <dbReference type="EMBL" id="PSJ07264.1"/>
    </source>
</evidence>
<keyword evidence="1" id="KW-0808">Transferase</keyword>
<dbReference type="Proteomes" id="UP000243002">
    <property type="component" value="Unassembled WGS sequence"/>
</dbReference>
<name>A0A2P7N1C9_9CYAN</name>
<proteinExistence type="predicted"/>
<reference evidence="1 2" key="1">
    <citation type="journal article" date="2018" name="Environ. Microbiol.">
        <title>Ecological and genomic features of two widespread freshwater picocyanobacteria.</title>
        <authorList>
            <person name="Cabello-Yeves P.J."/>
            <person name="Picazo A."/>
            <person name="Camacho A."/>
            <person name="Callieri C."/>
            <person name="Rosselli R."/>
            <person name="Roda-Garcia J.J."/>
            <person name="Coutinho F.H."/>
            <person name="Rodriguez-Valera F."/>
        </authorList>
    </citation>
    <scope>NUCLEOTIDE SEQUENCE [LARGE SCALE GENOMIC DNA]</scope>
    <source>
        <strain evidence="1 2">Tous</strain>
    </source>
</reference>
<gene>
    <name evidence="1" type="ORF">C7K55_00485</name>
</gene>
<dbReference type="OrthoDB" id="9797795at2"/>
<dbReference type="Gene3D" id="3.40.50.2000">
    <property type="entry name" value="Glycogen Phosphorylase B"/>
    <property type="match status" value="1"/>
</dbReference>
<dbReference type="RefSeq" id="WP_106501450.1">
    <property type="nucleotide sequence ID" value="NZ_PXXO01000001.1"/>
</dbReference>
<dbReference type="SUPFAM" id="SSF53756">
    <property type="entry name" value="UDP-Glycosyltransferase/glycogen phosphorylase"/>
    <property type="match status" value="1"/>
</dbReference>
<dbReference type="AlphaFoldDB" id="A0A2P7N1C9"/>
<protein>
    <submittedName>
        <fullName evidence="1">ADP-heptose--LPS heptosyltransferase</fullName>
    </submittedName>
</protein>
<dbReference type="EMBL" id="PXXO01000001">
    <property type="protein sequence ID" value="PSJ07264.1"/>
    <property type="molecule type" value="Genomic_DNA"/>
</dbReference>